<feature type="domain" description="NAD-dependent epimerase/dehydratase" evidence="2">
    <location>
        <begin position="3"/>
        <end position="222"/>
    </location>
</feature>
<evidence type="ECO:0000313" key="5">
    <source>
        <dbReference type="Proteomes" id="UP000427906"/>
    </source>
</evidence>
<dbReference type="InterPro" id="IPR013549">
    <property type="entry name" value="DUF1731"/>
</dbReference>
<comment type="similarity">
    <text evidence="1">Belongs to the NAD(P)-dependent epimerase/dehydratase family. SDR39U1 subfamily.</text>
</comment>
<dbReference type="EMBL" id="AP021874">
    <property type="protein sequence ID" value="BBO69259.1"/>
    <property type="molecule type" value="Genomic_DNA"/>
</dbReference>
<evidence type="ECO:0000259" key="2">
    <source>
        <dbReference type="Pfam" id="PF01370"/>
    </source>
</evidence>
<keyword evidence="5" id="KW-1185">Reference proteome</keyword>
<accession>A0A5K7YN06</accession>
<dbReference type="NCBIfam" id="TIGR01777">
    <property type="entry name" value="yfcH"/>
    <property type="match status" value="1"/>
</dbReference>
<dbReference type="KEGG" id="dalk:DSCA_31890"/>
<feature type="domain" description="DUF1731" evidence="3">
    <location>
        <begin position="250"/>
        <end position="296"/>
    </location>
</feature>
<organism evidence="4 5">
    <name type="scientific">Desulfosarcina alkanivorans</name>
    <dbReference type="NCBI Taxonomy" id="571177"/>
    <lineage>
        <taxon>Bacteria</taxon>
        <taxon>Pseudomonadati</taxon>
        <taxon>Thermodesulfobacteriota</taxon>
        <taxon>Desulfobacteria</taxon>
        <taxon>Desulfobacterales</taxon>
        <taxon>Desulfosarcinaceae</taxon>
        <taxon>Desulfosarcina</taxon>
    </lineage>
</organism>
<dbReference type="InterPro" id="IPR001509">
    <property type="entry name" value="Epimerase_deHydtase"/>
</dbReference>
<dbReference type="Proteomes" id="UP000427906">
    <property type="component" value="Chromosome"/>
</dbReference>
<dbReference type="InterPro" id="IPR010099">
    <property type="entry name" value="SDR39U1"/>
</dbReference>
<dbReference type="InterPro" id="IPR036291">
    <property type="entry name" value="NAD(P)-bd_dom_sf"/>
</dbReference>
<dbReference type="AlphaFoldDB" id="A0A5K7YN06"/>
<name>A0A5K7YN06_9BACT</name>
<dbReference type="Pfam" id="PF01370">
    <property type="entry name" value="Epimerase"/>
    <property type="match status" value="1"/>
</dbReference>
<dbReference type="OrthoDB" id="5292533at2"/>
<dbReference type="Pfam" id="PF08338">
    <property type="entry name" value="DUF1731"/>
    <property type="match status" value="1"/>
</dbReference>
<evidence type="ECO:0000313" key="4">
    <source>
        <dbReference type="EMBL" id="BBO69259.1"/>
    </source>
</evidence>
<dbReference type="Gene3D" id="3.40.50.720">
    <property type="entry name" value="NAD(P)-binding Rossmann-like Domain"/>
    <property type="match status" value="1"/>
</dbReference>
<dbReference type="PANTHER" id="PTHR11092:SF0">
    <property type="entry name" value="EPIMERASE FAMILY PROTEIN SDR39U1"/>
    <property type="match status" value="1"/>
</dbReference>
<protein>
    <submittedName>
        <fullName evidence="4">Epimerase</fullName>
    </submittedName>
</protein>
<dbReference type="SUPFAM" id="SSF51735">
    <property type="entry name" value="NAD(P)-binding Rossmann-fold domains"/>
    <property type="match status" value="1"/>
</dbReference>
<proteinExistence type="inferred from homology"/>
<sequence>MKIVIAGASGFVGSALTRSLLDAGHVVTGLGTSDAHPLGSMARFTWCTADTTRAGDWQAAVGDADAVVNLAGRTIFKRWSRTYKAQMVDSRVLTTRNLVSAMNGENKILISTSAVGYYGSRGDQVLNEHSSPGTDFLARLSVDWEQAALEAGKRGVRVAIMRFGVVLDAGGGGLARMLPAFRMFAGGPLGRGRQWFSWIHMADLLSGVQFLIDHDNAQGSYNFCAPGTVRQKDFARALGSVLGRPALVPAPSLALRLMMGEMAGVLLASQRVQPDRLLADGFVFRFADVDSALEDLIGQS</sequence>
<evidence type="ECO:0000256" key="1">
    <source>
        <dbReference type="ARBA" id="ARBA00009353"/>
    </source>
</evidence>
<gene>
    <name evidence="4" type="primary">sulA</name>
    <name evidence="4" type="ORF">DSCA_31890</name>
</gene>
<dbReference type="PANTHER" id="PTHR11092">
    <property type="entry name" value="SUGAR NUCLEOTIDE EPIMERASE RELATED"/>
    <property type="match status" value="1"/>
</dbReference>
<dbReference type="RefSeq" id="WP_155317320.1">
    <property type="nucleotide sequence ID" value="NZ_AP021874.1"/>
</dbReference>
<evidence type="ECO:0000259" key="3">
    <source>
        <dbReference type="Pfam" id="PF08338"/>
    </source>
</evidence>
<reference evidence="4 5" key="1">
    <citation type="submission" date="2019-11" db="EMBL/GenBank/DDBJ databases">
        <title>Comparative genomics of hydrocarbon-degrading Desulfosarcina strains.</title>
        <authorList>
            <person name="Watanabe M."/>
            <person name="Kojima H."/>
            <person name="Fukui M."/>
        </authorList>
    </citation>
    <scope>NUCLEOTIDE SEQUENCE [LARGE SCALE GENOMIC DNA]</scope>
    <source>
        <strain evidence="4 5">PL12</strain>
    </source>
</reference>